<dbReference type="Proteomes" id="UP000579281">
    <property type="component" value="Unassembled WGS sequence"/>
</dbReference>
<evidence type="ECO:0000256" key="1">
    <source>
        <dbReference type="SAM" id="Phobius"/>
    </source>
</evidence>
<accession>A0A841KT61</accession>
<name>A0A841KT61_9FIRM</name>
<proteinExistence type="predicted"/>
<feature type="transmembrane region" description="Helical" evidence="1">
    <location>
        <begin position="27"/>
        <end position="46"/>
    </location>
</feature>
<keyword evidence="1" id="KW-0812">Transmembrane</keyword>
<dbReference type="PANTHER" id="PTHR40278">
    <property type="entry name" value="DNA UTILIZATION PROTEIN HOFN"/>
    <property type="match status" value="1"/>
</dbReference>
<dbReference type="AlphaFoldDB" id="A0A841KT61"/>
<comment type="caution">
    <text evidence="2">The sequence shown here is derived from an EMBL/GenBank/DDBJ whole genome shotgun (WGS) entry which is preliminary data.</text>
</comment>
<reference evidence="2 3" key="1">
    <citation type="submission" date="2020-08" db="EMBL/GenBank/DDBJ databases">
        <title>Genomic Encyclopedia of Type Strains, Phase IV (KMG-IV): sequencing the most valuable type-strain genomes for metagenomic binning, comparative biology and taxonomic classification.</title>
        <authorList>
            <person name="Goeker M."/>
        </authorList>
    </citation>
    <scope>NUCLEOTIDE SEQUENCE [LARGE SCALE GENOMIC DNA]</scope>
    <source>
        <strain evidence="2 3">DSM 103526</strain>
    </source>
</reference>
<dbReference type="InterPro" id="IPR052534">
    <property type="entry name" value="Extracell_DNA_Util/SecSys_Comp"/>
</dbReference>
<dbReference type="InterPro" id="IPR007813">
    <property type="entry name" value="PilN"/>
</dbReference>
<dbReference type="PANTHER" id="PTHR40278:SF1">
    <property type="entry name" value="DNA UTILIZATION PROTEIN HOFN"/>
    <property type="match status" value="1"/>
</dbReference>
<keyword evidence="1" id="KW-0472">Membrane</keyword>
<organism evidence="2 3">
    <name type="scientific">Anaerosolibacter carboniphilus</name>
    <dbReference type="NCBI Taxonomy" id="1417629"/>
    <lineage>
        <taxon>Bacteria</taxon>
        <taxon>Bacillati</taxon>
        <taxon>Bacillota</taxon>
        <taxon>Clostridia</taxon>
        <taxon>Peptostreptococcales</taxon>
        <taxon>Thermotaleaceae</taxon>
        <taxon>Anaerosolibacter</taxon>
    </lineage>
</organism>
<evidence type="ECO:0000313" key="3">
    <source>
        <dbReference type="Proteomes" id="UP000579281"/>
    </source>
</evidence>
<dbReference type="Pfam" id="PF05137">
    <property type="entry name" value="PilN"/>
    <property type="match status" value="1"/>
</dbReference>
<dbReference type="RefSeq" id="WP_184311134.1">
    <property type="nucleotide sequence ID" value="NZ_JACHEN010000016.1"/>
</dbReference>
<sequence>MRDYNFFEPYITKKRSIGLTKASVTKLIIGIAFVLVILPLVNLYLIHRLENEAAHVNQLAYSTPDYQQRKEIEAKENTTKQKQIYLEKLKDLDRNMTNMDIINDLLLYAMNDAVPEGLFFQSISLDMEKVQIQGIAESRVAIAEFQHNLKKTPNFQEVFVSTISFDSGVYSFDISFLIKDVSKRETN</sequence>
<keyword evidence="1" id="KW-1133">Transmembrane helix</keyword>
<gene>
    <name evidence="2" type="ORF">HNQ80_002711</name>
</gene>
<evidence type="ECO:0000313" key="2">
    <source>
        <dbReference type="EMBL" id="MBB6216607.1"/>
    </source>
</evidence>
<keyword evidence="3" id="KW-1185">Reference proteome</keyword>
<protein>
    <submittedName>
        <fullName evidence="2">Type IV pilus assembly protein PilN</fullName>
    </submittedName>
</protein>
<dbReference type="EMBL" id="JACHEN010000016">
    <property type="protein sequence ID" value="MBB6216607.1"/>
    <property type="molecule type" value="Genomic_DNA"/>
</dbReference>